<comment type="cofactor">
    <cofactor evidence="2">
        <name>Mg(2+)</name>
        <dbReference type="ChEBI" id="CHEBI:18420"/>
    </cofactor>
</comment>
<dbReference type="STRING" id="337451.A0A443PK27"/>
<dbReference type="CDD" id="cd17729">
    <property type="entry name" value="BRCT_CTDP1"/>
    <property type="match status" value="1"/>
</dbReference>
<dbReference type="InterPro" id="IPR036420">
    <property type="entry name" value="BRCT_dom_sf"/>
</dbReference>
<evidence type="ECO:0000256" key="8">
    <source>
        <dbReference type="ARBA" id="ARBA00023015"/>
    </source>
</evidence>
<keyword evidence="6 14" id="KW-0378">Hydrolase</keyword>
<dbReference type="GO" id="GO:0008420">
    <property type="term" value="F:RNA polymerase II CTD heptapeptide repeat phosphatase activity"/>
    <property type="evidence" value="ECO:0007669"/>
    <property type="project" value="UniProtKB-UniRule"/>
</dbReference>
<dbReference type="Proteomes" id="UP000283530">
    <property type="component" value="Unassembled WGS sequence"/>
</dbReference>
<comment type="subcellular location">
    <subcellularLocation>
        <location evidence="3 14">Nucleus</location>
    </subcellularLocation>
</comment>
<comment type="catalytic activity">
    <reaction evidence="11 14">
        <text>O-phospho-L-seryl-[protein] + H2O = L-seryl-[protein] + phosphate</text>
        <dbReference type="Rhea" id="RHEA:20629"/>
        <dbReference type="Rhea" id="RHEA-COMP:9863"/>
        <dbReference type="Rhea" id="RHEA-COMP:11604"/>
        <dbReference type="ChEBI" id="CHEBI:15377"/>
        <dbReference type="ChEBI" id="CHEBI:29999"/>
        <dbReference type="ChEBI" id="CHEBI:43474"/>
        <dbReference type="ChEBI" id="CHEBI:83421"/>
        <dbReference type="EC" id="3.1.3.16"/>
    </reaction>
</comment>
<dbReference type="EMBL" id="QPKB01000008">
    <property type="protein sequence ID" value="RWR91138.1"/>
    <property type="molecule type" value="Genomic_DNA"/>
</dbReference>
<evidence type="ECO:0000256" key="2">
    <source>
        <dbReference type="ARBA" id="ARBA00001946"/>
    </source>
</evidence>
<evidence type="ECO:0000256" key="9">
    <source>
        <dbReference type="ARBA" id="ARBA00023163"/>
    </source>
</evidence>
<evidence type="ECO:0000256" key="11">
    <source>
        <dbReference type="ARBA" id="ARBA00047761"/>
    </source>
</evidence>
<feature type="region of interest" description="Disordered" evidence="15">
    <location>
        <begin position="1"/>
        <end position="71"/>
    </location>
</feature>
<dbReference type="PANTHER" id="PTHR23081">
    <property type="entry name" value="RNA POLYMERASE II CTD PHOSPHATASE"/>
    <property type="match status" value="1"/>
</dbReference>
<dbReference type="Pfam" id="PF00533">
    <property type="entry name" value="BRCT"/>
    <property type="match status" value="1"/>
</dbReference>
<evidence type="ECO:0000256" key="3">
    <source>
        <dbReference type="ARBA" id="ARBA00004123"/>
    </source>
</evidence>
<dbReference type="SUPFAM" id="SSF52113">
    <property type="entry name" value="BRCT domain"/>
    <property type="match status" value="1"/>
</dbReference>
<dbReference type="Gene3D" id="3.40.50.10190">
    <property type="entry name" value="BRCT domain"/>
    <property type="match status" value="1"/>
</dbReference>
<dbReference type="GO" id="GO:0005634">
    <property type="term" value="C:nucleus"/>
    <property type="evidence" value="ECO:0007669"/>
    <property type="project" value="UniProtKB-SubCell"/>
</dbReference>
<comment type="catalytic activity">
    <reaction evidence="12 14">
        <text>O-phospho-L-threonyl-[protein] + H2O = L-threonyl-[protein] + phosphate</text>
        <dbReference type="Rhea" id="RHEA:47004"/>
        <dbReference type="Rhea" id="RHEA-COMP:11060"/>
        <dbReference type="Rhea" id="RHEA-COMP:11605"/>
        <dbReference type="ChEBI" id="CHEBI:15377"/>
        <dbReference type="ChEBI" id="CHEBI:30013"/>
        <dbReference type="ChEBI" id="CHEBI:43474"/>
        <dbReference type="ChEBI" id="CHEBI:61977"/>
        <dbReference type="EC" id="3.1.3.16"/>
    </reaction>
</comment>
<dbReference type="InterPro" id="IPR039189">
    <property type="entry name" value="Fcp1"/>
</dbReference>
<dbReference type="EC" id="3.1.3.16" evidence="14"/>
<evidence type="ECO:0000256" key="5">
    <source>
        <dbReference type="ARBA" id="ARBA00022723"/>
    </source>
</evidence>
<feature type="compositionally biased region" description="Acidic residues" evidence="15">
    <location>
        <begin position="33"/>
        <end position="60"/>
    </location>
</feature>
<comment type="subunit">
    <text evidence="13">Interacts with RAP74.</text>
</comment>
<keyword evidence="9" id="KW-0804">Transcription</keyword>
<keyword evidence="7" id="KW-0694">RNA-binding</keyword>
<dbReference type="PROSITE" id="PS50969">
    <property type="entry name" value="FCP1"/>
    <property type="match status" value="1"/>
</dbReference>
<protein>
    <recommendedName>
        <fullName evidence="14">RNA polymerase II C-terminal domain phosphatase-like</fullName>
        <ecNumber evidence="14">3.1.3.16</ecNumber>
    </recommendedName>
</protein>
<comment type="function">
    <text evidence="14">This promotes the activity of RNA polymerase II.</text>
</comment>
<evidence type="ECO:0000256" key="15">
    <source>
        <dbReference type="SAM" id="MobiDB-lite"/>
    </source>
</evidence>
<evidence type="ECO:0000313" key="18">
    <source>
        <dbReference type="EMBL" id="RWR91138.1"/>
    </source>
</evidence>
<feature type="compositionally biased region" description="Basic and acidic residues" evidence="15">
    <location>
        <begin position="61"/>
        <end position="71"/>
    </location>
</feature>
<sequence>MSLAEDSPLHSSSSDDFAAILDAELKSSSSEDSSQEEEEEDNDEFDDDSSDEDASEEEFPEEVRSKRHKVDELKDEVVSQGPTLLQAMKEVLDTPGPSVNVKICPPHPGFIKRMCMRCGMLEDDDTGVAFGYIHKDLRLGTEEIARLRDADVKNLLRHQKLYLVLDLDHTLLNSTHINVISPQEQYLNEPHPLEGLFRLEKMHMLTKLRPFVHTFLREASSMFEMYIYTMAERSYALEMANLLDPEHVYFSSKVLSQDNCTKKFQKGLDVLLGNESNVVILDDTENVWMKHRENLILMERYNYFSSSLRQWGFSGNSLSERRKDESETDGALASVLNVLRRAHQMFFDPDLGIDIEKRDVRQMLNKIRSEILSGCKIVFSRVFPTKFQPENHQLWKLAEQLGASCSTELDPSVTHVVGMDTGTQKAQWAVRKNKFLVHPRWIEAASYLWKRLPEDQFLVPPQTSEKHAEDSKHATEE</sequence>
<keyword evidence="5" id="KW-0479">Metal-binding</keyword>
<keyword evidence="19" id="KW-1185">Reference proteome</keyword>
<evidence type="ECO:0000313" key="19">
    <source>
        <dbReference type="Proteomes" id="UP000283530"/>
    </source>
</evidence>
<evidence type="ECO:0000256" key="4">
    <source>
        <dbReference type="ARBA" id="ARBA00022491"/>
    </source>
</evidence>
<dbReference type="FunFam" id="3.40.50.1000:FF:000125">
    <property type="entry name" value="RNA polymerase II C-terminal domain phosphatase-like 4"/>
    <property type="match status" value="1"/>
</dbReference>
<dbReference type="Pfam" id="PF03031">
    <property type="entry name" value="NIF"/>
    <property type="match status" value="1"/>
</dbReference>
<evidence type="ECO:0000259" key="16">
    <source>
        <dbReference type="PROSITE" id="PS50172"/>
    </source>
</evidence>
<evidence type="ECO:0000256" key="12">
    <source>
        <dbReference type="ARBA" id="ARBA00048336"/>
    </source>
</evidence>
<dbReference type="SMART" id="SM00577">
    <property type="entry name" value="CPDc"/>
    <property type="match status" value="1"/>
</dbReference>
<name>A0A443PK27_9MAGN</name>
<dbReference type="OrthoDB" id="10249888at2759"/>
<dbReference type="FunFam" id="3.40.50.10190:FF:000014">
    <property type="entry name" value="RNA polymerase II C-terminal domain phosphatase-like 3"/>
    <property type="match status" value="1"/>
</dbReference>
<evidence type="ECO:0000256" key="10">
    <source>
        <dbReference type="ARBA" id="ARBA00023242"/>
    </source>
</evidence>
<organism evidence="18 19">
    <name type="scientific">Cinnamomum micranthum f. kanehirae</name>
    <dbReference type="NCBI Taxonomy" id="337451"/>
    <lineage>
        <taxon>Eukaryota</taxon>
        <taxon>Viridiplantae</taxon>
        <taxon>Streptophyta</taxon>
        <taxon>Embryophyta</taxon>
        <taxon>Tracheophyta</taxon>
        <taxon>Spermatophyta</taxon>
        <taxon>Magnoliopsida</taxon>
        <taxon>Magnoliidae</taxon>
        <taxon>Laurales</taxon>
        <taxon>Lauraceae</taxon>
        <taxon>Cinnamomum</taxon>
    </lineage>
</organism>
<keyword evidence="8" id="KW-0805">Transcription regulation</keyword>
<feature type="domain" description="FCP1 homology" evidence="17">
    <location>
        <begin position="156"/>
        <end position="325"/>
    </location>
</feature>
<evidence type="ECO:0000256" key="6">
    <source>
        <dbReference type="ARBA" id="ARBA00022801"/>
    </source>
</evidence>
<dbReference type="AlphaFoldDB" id="A0A443PK27"/>
<dbReference type="CDD" id="cd07521">
    <property type="entry name" value="HAD_FCP1-like"/>
    <property type="match status" value="1"/>
</dbReference>
<proteinExistence type="predicted"/>
<dbReference type="GO" id="GO:0009651">
    <property type="term" value="P:response to salt stress"/>
    <property type="evidence" value="ECO:0007669"/>
    <property type="project" value="UniProtKB-ARBA"/>
</dbReference>
<dbReference type="SMART" id="SM00292">
    <property type="entry name" value="BRCT"/>
    <property type="match status" value="1"/>
</dbReference>
<dbReference type="PANTHER" id="PTHR23081:SF36">
    <property type="entry name" value="RNA POLYMERASE II SUBUNIT A C-TERMINAL DOMAIN PHOSPHATASE"/>
    <property type="match status" value="1"/>
</dbReference>
<dbReference type="GO" id="GO:0046872">
    <property type="term" value="F:metal ion binding"/>
    <property type="evidence" value="ECO:0007669"/>
    <property type="project" value="UniProtKB-KW"/>
</dbReference>
<accession>A0A443PK27</accession>
<evidence type="ECO:0000256" key="13">
    <source>
        <dbReference type="ARBA" id="ARBA00063107"/>
    </source>
</evidence>
<keyword evidence="4" id="KW-0678">Repressor</keyword>
<dbReference type="InterPro" id="IPR011947">
    <property type="entry name" value="FCP1_euk"/>
</dbReference>
<evidence type="ECO:0000256" key="1">
    <source>
        <dbReference type="ARBA" id="ARBA00001936"/>
    </source>
</evidence>
<evidence type="ECO:0000259" key="17">
    <source>
        <dbReference type="PROSITE" id="PS50969"/>
    </source>
</evidence>
<reference evidence="18 19" key="1">
    <citation type="journal article" date="2019" name="Nat. Plants">
        <title>Stout camphor tree genome fills gaps in understanding of flowering plant genome evolution.</title>
        <authorList>
            <person name="Chaw S.M."/>
            <person name="Liu Y.C."/>
            <person name="Wu Y.W."/>
            <person name="Wang H.Y."/>
            <person name="Lin C.I."/>
            <person name="Wu C.S."/>
            <person name="Ke H.M."/>
            <person name="Chang L.Y."/>
            <person name="Hsu C.Y."/>
            <person name="Yang H.T."/>
            <person name="Sudianto E."/>
            <person name="Hsu M.H."/>
            <person name="Wu K.P."/>
            <person name="Wang L.N."/>
            <person name="Leebens-Mack J.H."/>
            <person name="Tsai I.J."/>
        </authorList>
    </citation>
    <scope>NUCLEOTIDE SEQUENCE [LARGE SCALE GENOMIC DNA]</scope>
    <source>
        <strain evidence="19">cv. Chaw 1501</strain>
        <tissue evidence="18">Young leaves</tissue>
    </source>
</reference>
<comment type="caution">
    <text evidence="18">The sequence shown here is derived from an EMBL/GenBank/DDBJ whole genome shotgun (WGS) entry which is preliminary data.</text>
</comment>
<dbReference type="SUPFAM" id="SSF56784">
    <property type="entry name" value="HAD-like"/>
    <property type="match status" value="1"/>
</dbReference>
<dbReference type="InterPro" id="IPR004274">
    <property type="entry name" value="FCP1_dom"/>
</dbReference>
<evidence type="ECO:0000256" key="14">
    <source>
        <dbReference type="RuleBase" id="RU366066"/>
    </source>
</evidence>
<comment type="cofactor">
    <cofactor evidence="1">
        <name>Mn(2+)</name>
        <dbReference type="ChEBI" id="CHEBI:29035"/>
    </cofactor>
</comment>
<dbReference type="InterPro" id="IPR036412">
    <property type="entry name" value="HAD-like_sf"/>
</dbReference>
<dbReference type="GO" id="GO:0003723">
    <property type="term" value="F:RNA binding"/>
    <property type="evidence" value="ECO:0007669"/>
    <property type="project" value="UniProtKB-KW"/>
</dbReference>
<dbReference type="InterPro" id="IPR023214">
    <property type="entry name" value="HAD_sf"/>
</dbReference>
<dbReference type="InterPro" id="IPR001357">
    <property type="entry name" value="BRCT_dom"/>
</dbReference>
<feature type="domain" description="BRCT" evidence="16">
    <location>
        <begin position="367"/>
        <end position="459"/>
    </location>
</feature>
<evidence type="ECO:0000256" key="7">
    <source>
        <dbReference type="ARBA" id="ARBA00022884"/>
    </source>
</evidence>
<gene>
    <name evidence="18" type="ORF">CKAN_02028000</name>
</gene>
<dbReference type="Gene3D" id="3.40.50.1000">
    <property type="entry name" value="HAD superfamily/HAD-like"/>
    <property type="match status" value="1"/>
</dbReference>
<dbReference type="PROSITE" id="PS50172">
    <property type="entry name" value="BRCT"/>
    <property type="match status" value="1"/>
</dbReference>
<dbReference type="NCBIfam" id="TIGR02250">
    <property type="entry name" value="FCP1_euk"/>
    <property type="match status" value="1"/>
</dbReference>
<keyword evidence="10 14" id="KW-0539">Nucleus</keyword>